<name>A0ACC1CEZ6_9NEOP</name>
<accession>A0ACC1CEZ6</accession>
<organism evidence="1 2">
    <name type="scientific">Dendrolimus kikuchii</name>
    <dbReference type="NCBI Taxonomy" id="765133"/>
    <lineage>
        <taxon>Eukaryota</taxon>
        <taxon>Metazoa</taxon>
        <taxon>Ecdysozoa</taxon>
        <taxon>Arthropoda</taxon>
        <taxon>Hexapoda</taxon>
        <taxon>Insecta</taxon>
        <taxon>Pterygota</taxon>
        <taxon>Neoptera</taxon>
        <taxon>Endopterygota</taxon>
        <taxon>Lepidoptera</taxon>
        <taxon>Glossata</taxon>
        <taxon>Ditrysia</taxon>
        <taxon>Bombycoidea</taxon>
        <taxon>Lasiocampidae</taxon>
        <taxon>Dendrolimus</taxon>
    </lineage>
</organism>
<evidence type="ECO:0000313" key="2">
    <source>
        <dbReference type="Proteomes" id="UP000824533"/>
    </source>
</evidence>
<keyword evidence="2" id="KW-1185">Reference proteome</keyword>
<dbReference type="Proteomes" id="UP000824533">
    <property type="component" value="Linkage Group LG28"/>
</dbReference>
<dbReference type="EMBL" id="CM034414">
    <property type="protein sequence ID" value="KAJ0170146.1"/>
    <property type="molecule type" value="Genomic_DNA"/>
</dbReference>
<proteinExistence type="predicted"/>
<reference evidence="1 2" key="1">
    <citation type="journal article" date="2021" name="Front. Genet.">
        <title>Chromosome-Level Genome Assembly Reveals Significant Gene Expansion in the Toll and IMD Signaling Pathways of Dendrolimus kikuchii.</title>
        <authorList>
            <person name="Zhou J."/>
            <person name="Wu P."/>
            <person name="Xiong Z."/>
            <person name="Liu N."/>
            <person name="Zhao N."/>
            <person name="Ji M."/>
            <person name="Qiu Y."/>
            <person name="Yang B."/>
        </authorList>
    </citation>
    <scope>NUCLEOTIDE SEQUENCE [LARGE SCALE GENOMIC DNA]</scope>
    <source>
        <strain evidence="1">Ann1</strain>
    </source>
</reference>
<evidence type="ECO:0000313" key="1">
    <source>
        <dbReference type="EMBL" id="KAJ0170146.1"/>
    </source>
</evidence>
<protein>
    <submittedName>
        <fullName evidence="1">Uncharacterized protein</fullName>
    </submittedName>
</protein>
<gene>
    <name evidence="1" type="ORF">K1T71_014074</name>
</gene>
<sequence length="724" mass="75064">MALDKFLFITLLTFAQARPDSVSFSLWEPHDGCPPAQYHYLLPHEYDCTKFYYCEYGMKYIEPRICAPGTEFSYALQVCIMPSLANCTLPGVPPTDTTTQLPTTTTTTTTPTTTTTTTPTTTTTTTPTTTTTTTPTTTTTTPTTTTTTTPTTTTTTTPTTTTTTTPTTTTTTTPTTTTTTTPTTTTTTTTSTTTQASTTEEDCEFFDNGCPTDFDVHKLLPHETNCSRFYYCVFGEKVERECAPGTYFNYDKQVCDWPHNVNCTNSGDGNGDGDGGNGDGGNGDGGNGDGGSGGGDEDCDEYLPNGCPADFDIHYLLPHENDCEKFYQCVHGNLVERLCAPGTHFNAALQVCDWPQNAGCENSGGCTGCPDGGDGDSGDGGGGNGDGDSGNGGGDGGNGGGDGGNGGGDGGDEDCDEYLPNGCPADFDVHYLLPHENDCEKFYQCVHGNLVERLCAPGTHFNAALQVCDWPQNAGCETGGGCTGCPGGGDGDNGGGDGGNGGGDSGSGGGNPELLPNGCPSDFDVHQLLPHESNCSRFYQCVFGETVERECAPGTHFNAVMQICDWPANAGCETIGGGCNGGDDNDDNDDNESTCPESGDDGSNEGGDDGNGGDENGEDGDDGNEGGCAGCPGGGDLLPNGCPSNFSVELLLPHEDCGKFYQCVHGDKIEMKCAEGTHFNPVAQICDWPADAGCEAPGSGVNPDGENPDAENPDCENPDGEIIS</sequence>
<comment type="caution">
    <text evidence="1">The sequence shown here is derived from an EMBL/GenBank/DDBJ whole genome shotgun (WGS) entry which is preliminary data.</text>
</comment>